<evidence type="ECO:0000256" key="11">
    <source>
        <dbReference type="ARBA" id="ARBA00023014"/>
    </source>
</evidence>
<dbReference type="Gene3D" id="1.10.1670.10">
    <property type="entry name" value="Helix-hairpin-Helix base-excision DNA repair enzymes (C-terminal)"/>
    <property type="match status" value="1"/>
</dbReference>
<comment type="similarity">
    <text evidence="2">Belongs to the GTR/RAG GTP-binding protein family.</text>
</comment>
<evidence type="ECO:0000256" key="2">
    <source>
        <dbReference type="ARBA" id="ARBA00007756"/>
    </source>
</evidence>
<evidence type="ECO:0000313" key="21">
    <source>
        <dbReference type="EMBL" id="PRP86472.1"/>
    </source>
</evidence>
<keyword evidence="11" id="KW-0411">Iron-sulfur</keyword>
<keyword evidence="15 18" id="KW-0456">Lyase</keyword>
<dbReference type="CDD" id="cd11385">
    <property type="entry name" value="RagC_like"/>
    <property type="match status" value="1"/>
</dbReference>
<dbReference type="GO" id="GO:0005525">
    <property type="term" value="F:GTP binding"/>
    <property type="evidence" value="ECO:0007669"/>
    <property type="project" value="UniProtKB-KW"/>
</dbReference>
<dbReference type="FunFam" id="1.10.340.30:FF:000005">
    <property type="entry name" value="Endonuclease III-like protein 1"/>
    <property type="match status" value="1"/>
</dbReference>
<keyword evidence="13" id="KW-0472">Membrane</keyword>
<dbReference type="InParanoid" id="A0A2P6NR77"/>
<dbReference type="GO" id="GO:0140078">
    <property type="term" value="F:class I DNA-(apurinic or apyrimidinic site) endonuclease activity"/>
    <property type="evidence" value="ECO:0007669"/>
    <property type="project" value="UniProtKB-EC"/>
</dbReference>
<evidence type="ECO:0000256" key="13">
    <source>
        <dbReference type="ARBA" id="ARBA00023136"/>
    </source>
</evidence>
<evidence type="ECO:0000256" key="9">
    <source>
        <dbReference type="ARBA" id="ARBA00022946"/>
    </source>
</evidence>
<dbReference type="GO" id="GO:0005764">
    <property type="term" value="C:lysosome"/>
    <property type="evidence" value="ECO:0007669"/>
    <property type="project" value="TreeGrafter"/>
</dbReference>
<dbReference type="CDD" id="cd00056">
    <property type="entry name" value="ENDO3c"/>
    <property type="match status" value="1"/>
</dbReference>
<evidence type="ECO:0000256" key="4">
    <source>
        <dbReference type="ARBA" id="ARBA00022485"/>
    </source>
</evidence>
<evidence type="ECO:0000256" key="19">
    <source>
        <dbReference type="SAM" id="MobiDB-lite"/>
    </source>
</evidence>
<dbReference type="PROSITE" id="PS01155">
    <property type="entry name" value="ENDONUCLEASE_III_2"/>
    <property type="match status" value="1"/>
</dbReference>
<protein>
    <recommendedName>
        <fullName evidence="18">Endonuclease III homolog</fullName>
        <ecNumber evidence="18">3.2.2.-</ecNumber>
        <ecNumber evidence="18">4.2.99.18</ecNumber>
    </recommendedName>
    <alternativeName>
        <fullName evidence="18">Bifunctional DNA N-glycosylase/DNA-(apurinic or apyrimidinic site) lyase</fullName>
        <shortName evidence="18">DNA glycosylase/AP lyase</shortName>
    </alternativeName>
</protein>
<keyword evidence="10" id="KW-0408">Iron</keyword>
<dbReference type="SUPFAM" id="SSF48150">
    <property type="entry name" value="DNA-glycosylase"/>
    <property type="match status" value="1"/>
</dbReference>
<dbReference type="PANTHER" id="PTHR11259:SF2">
    <property type="entry name" value="GH16429P"/>
    <property type="match status" value="1"/>
</dbReference>
<reference evidence="21 22" key="1">
    <citation type="journal article" date="2018" name="Genome Biol. Evol.">
        <title>Multiple Roots of Fruiting Body Formation in Amoebozoa.</title>
        <authorList>
            <person name="Hillmann F."/>
            <person name="Forbes G."/>
            <person name="Novohradska S."/>
            <person name="Ferling I."/>
            <person name="Riege K."/>
            <person name="Groth M."/>
            <person name="Westermann M."/>
            <person name="Marz M."/>
            <person name="Spaller T."/>
            <person name="Winckler T."/>
            <person name="Schaap P."/>
            <person name="Glockner G."/>
        </authorList>
    </citation>
    <scope>NUCLEOTIDE SEQUENCE [LARGE SCALE GENOMIC DNA]</scope>
    <source>
        <strain evidence="21 22">Jena</strain>
    </source>
</reference>
<dbReference type="GO" id="GO:0012505">
    <property type="term" value="C:endomembrane system"/>
    <property type="evidence" value="ECO:0007669"/>
    <property type="project" value="UniProtKB-SubCell"/>
</dbReference>
<dbReference type="Pfam" id="PF00730">
    <property type="entry name" value="HhH-GPD"/>
    <property type="match status" value="1"/>
</dbReference>
<dbReference type="Pfam" id="PF00633">
    <property type="entry name" value="HHH"/>
    <property type="match status" value="1"/>
</dbReference>
<evidence type="ECO:0000256" key="7">
    <source>
        <dbReference type="ARBA" id="ARBA00022763"/>
    </source>
</evidence>
<comment type="function">
    <text evidence="18">Bifunctional DNA N-glycosylase with associated apurinic/apyrimidinic (AP) lyase function that catalyzes the first step in base excision repair (BER), the primary repair pathway for the repair of oxidative DNA damage. The DNA N-glycosylase activity releases the damaged DNA base from DNA by cleaving the N-glycosidic bond, leaving an AP site. The AP lyase activity cleaves the phosphodiester bond 3' to the AP site by a beta-elimination. Primarily recognizes and repairs oxidative base damage of pyrimidines.</text>
</comment>
<dbReference type="EC" id="4.2.99.18" evidence="18"/>
<dbReference type="Gene3D" id="1.10.340.30">
    <property type="entry name" value="Hypothetical protein, domain 2"/>
    <property type="match status" value="1"/>
</dbReference>
<keyword evidence="18" id="KW-0539">Nucleus</keyword>
<dbReference type="FunFam" id="3.40.50.300:FF:000643">
    <property type="entry name" value="Small monomeric GTPase (Gtr2)"/>
    <property type="match status" value="1"/>
</dbReference>
<dbReference type="FunFam" id="3.30.450.190:FF:000001">
    <property type="entry name" value="Ras-related GTP-binding protein C"/>
    <property type="match status" value="1"/>
</dbReference>
<keyword evidence="18" id="KW-0496">Mitochondrion</keyword>
<feature type="compositionally biased region" description="Basic and acidic residues" evidence="19">
    <location>
        <begin position="471"/>
        <end position="483"/>
    </location>
</feature>
<proteinExistence type="inferred from homology"/>
<gene>
    <name evidence="18" type="primary">NTH1</name>
    <name evidence="21" type="ORF">PROFUN_05254</name>
</gene>
<feature type="compositionally biased region" description="Basic and acidic residues" evidence="19">
    <location>
        <begin position="496"/>
        <end position="508"/>
    </location>
</feature>
<dbReference type="STRING" id="1890364.A0A2P6NR77"/>
<dbReference type="GO" id="GO:0000703">
    <property type="term" value="F:oxidized pyrimidine nucleobase lesion DNA N-glycosylase activity"/>
    <property type="evidence" value="ECO:0007669"/>
    <property type="project" value="UniProtKB-UniRule"/>
</dbReference>
<dbReference type="InterPro" id="IPR030841">
    <property type="entry name" value="NTH1"/>
</dbReference>
<dbReference type="SMART" id="SM00478">
    <property type="entry name" value="ENDO3c"/>
    <property type="match status" value="1"/>
</dbReference>
<evidence type="ECO:0000256" key="15">
    <source>
        <dbReference type="ARBA" id="ARBA00023239"/>
    </source>
</evidence>
<name>A0A2P6NR77_9EUKA</name>
<evidence type="ECO:0000256" key="1">
    <source>
        <dbReference type="ARBA" id="ARBA00004308"/>
    </source>
</evidence>
<dbReference type="EC" id="3.2.2.-" evidence="18"/>
<dbReference type="GO" id="GO:0009267">
    <property type="term" value="P:cellular response to starvation"/>
    <property type="evidence" value="ECO:0007669"/>
    <property type="project" value="TreeGrafter"/>
</dbReference>
<dbReference type="HAMAP" id="MF_03183">
    <property type="entry name" value="Endonuclease_III_Nth"/>
    <property type="match status" value="1"/>
</dbReference>
<keyword evidence="16 18" id="KW-0326">Glycosidase</keyword>
<dbReference type="FunFam" id="1.10.1670.10:FF:000003">
    <property type="entry name" value="Endonuclease III homolog"/>
    <property type="match status" value="1"/>
</dbReference>
<dbReference type="GO" id="GO:1904263">
    <property type="term" value="P:positive regulation of TORC1 signaling"/>
    <property type="evidence" value="ECO:0007669"/>
    <property type="project" value="TreeGrafter"/>
</dbReference>
<dbReference type="Gene3D" id="3.40.50.300">
    <property type="entry name" value="P-loop containing nucleotide triphosphate hydrolases"/>
    <property type="match status" value="1"/>
</dbReference>
<dbReference type="EMBL" id="MDYQ01000030">
    <property type="protein sequence ID" value="PRP86472.1"/>
    <property type="molecule type" value="Genomic_DNA"/>
</dbReference>
<dbReference type="InterPro" id="IPR004036">
    <property type="entry name" value="Endonuclease-III-like_CS2"/>
</dbReference>
<dbReference type="SUPFAM" id="SSF52540">
    <property type="entry name" value="P-loop containing nucleoside triphosphate hydrolases"/>
    <property type="match status" value="1"/>
</dbReference>
<evidence type="ECO:0000256" key="5">
    <source>
        <dbReference type="ARBA" id="ARBA00022723"/>
    </source>
</evidence>
<dbReference type="PANTHER" id="PTHR11259">
    <property type="entry name" value="RAS-RELATED GTP BINDING RAG/GTR YEAST"/>
    <property type="match status" value="1"/>
</dbReference>
<evidence type="ECO:0000259" key="20">
    <source>
        <dbReference type="SMART" id="SM00478"/>
    </source>
</evidence>
<evidence type="ECO:0000256" key="6">
    <source>
        <dbReference type="ARBA" id="ARBA00022741"/>
    </source>
</evidence>
<sequence>MAYASSHYGEYADQFASSFPSDMGYGHMQQNLDSEAPEVHHTVPENKPKILLMGLRRSGKSSIQKVVFHKMPPNETPYLESTNKIMKSSVTSSSFVQFSIWDFPGQIDFFDGTFDADSIFGGAGALVFVLDAQDDYTEALNKLFITVTKARKVNPAMTFEVFIHKVDGLSDELKIDTQRHIQQQATDLQSDGNDDVHLSFYLTSIYDHSIFEAFSKVIQKLITQLPTLENLLDILISNCRMEKAFLIDVVSKIYVATDSSPVDMQTYELCSNMIDVVVNVSSIYGMNDEAMAYDKESQSIIKLNNGMVLYLREVNRYLALVCLLREDNFDKHGLIDYNFQCFKAAMRGFKLIAHVTQKYKHRFYSSMSHNQTLDDFVVKKRKSSELGKPVTPPSTSKSISSRRKSPIKIEYDSEPKSESPSFNSSDVTPDEIVTRSRSKSIKTEDESSSPQHEDEDEELEPPIKVASDDQVPEKMEKMKRETAKTPSPSKKNVYKKVHEAHEKREAPEGWKDTWDQIMEMRKERNAPVDAYGAESLAEKKADPKTFRYQTLLSLLLSSQTKDTITGEAMRNLKQYGCTVDSMLAADISVIDGLIKKVGFHQRKAQYIKDTTKILKEKYEGDIPESLDGLLELPGIGPKMAFLIMQCAWDKSVGIGVDVHVHRISNRLRWVKNTKSPEDTRKELESWLPEEHWNQINILLVGFGQQICTPTYPKCKGCLLNTSCPSAFKESSKK</sequence>
<comment type="caution">
    <text evidence="21">The sequence shown here is derived from an EMBL/GenBank/DDBJ whole genome shotgun (WGS) entry which is preliminary data.</text>
</comment>
<comment type="subcellular location">
    <subcellularLocation>
        <location evidence="1">Endomembrane system</location>
    </subcellularLocation>
    <subcellularLocation>
        <location evidence="18">Nucleus</location>
    </subcellularLocation>
    <subcellularLocation>
        <location evidence="18">Mitochondrion</location>
    </subcellularLocation>
</comment>
<keyword evidence="5" id="KW-0479">Metal-binding</keyword>
<dbReference type="InterPro" id="IPR027417">
    <property type="entry name" value="P-loop_NTPase"/>
</dbReference>
<keyword evidence="22" id="KW-1185">Reference proteome</keyword>
<keyword evidence="7 18" id="KW-0227">DNA damage</keyword>
<dbReference type="InterPro" id="IPR039400">
    <property type="entry name" value="RagC/D"/>
</dbReference>
<keyword evidence="14 18" id="KW-0234">DNA repair</keyword>
<dbReference type="GO" id="GO:0005739">
    <property type="term" value="C:mitochondrion"/>
    <property type="evidence" value="ECO:0007669"/>
    <property type="project" value="UniProtKB-SubCell"/>
</dbReference>
<dbReference type="InterPro" id="IPR000445">
    <property type="entry name" value="HhH_motif"/>
</dbReference>
<keyword evidence="6" id="KW-0547">Nucleotide-binding</keyword>
<dbReference type="InterPro" id="IPR023170">
    <property type="entry name" value="HhH_base_excis_C"/>
</dbReference>
<dbReference type="Gene3D" id="3.30.450.190">
    <property type="match status" value="1"/>
</dbReference>
<feature type="compositionally biased region" description="Polar residues" evidence="19">
    <location>
        <begin position="418"/>
        <end position="427"/>
    </location>
</feature>
<dbReference type="GO" id="GO:0005634">
    <property type="term" value="C:nucleus"/>
    <property type="evidence" value="ECO:0007669"/>
    <property type="project" value="UniProtKB-SubCell"/>
</dbReference>
<comment type="catalytic activity">
    <reaction evidence="18">
        <text>2'-deoxyribonucleotide-(2'-deoxyribose 5'-phosphate)-2'-deoxyribonucleotide-DNA = a 3'-end 2'-deoxyribonucleotide-(2,3-dehydro-2,3-deoxyribose 5'-phosphate)-DNA + a 5'-end 5'-phospho-2'-deoxyribonucleoside-DNA + H(+)</text>
        <dbReference type="Rhea" id="RHEA:66592"/>
        <dbReference type="Rhea" id="RHEA-COMP:13180"/>
        <dbReference type="Rhea" id="RHEA-COMP:16897"/>
        <dbReference type="Rhea" id="RHEA-COMP:17067"/>
        <dbReference type="ChEBI" id="CHEBI:15378"/>
        <dbReference type="ChEBI" id="CHEBI:136412"/>
        <dbReference type="ChEBI" id="CHEBI:157695"/>
        <dbReference type="ChEBI" id="CHEBI:167181"/>
        <dbReference type="EC" id="4.2.99.18"/>
    </reaction>
</comment>
<dbReference type="GO" id="GO:0051539">
    <property type="term" value="F:4 iron, 4 sulfur cluster binding"/>
    <property type="evidence" value="ECO:0007669"/>
    <property type="project" value="UniProtKB-KW"/>
</dbReference>
<dbReference type="GO" id="GO:0003677">
    <property type="term" value="F:DNA binding"/>
    <property type="evidence" value="ECO:0007669"/>
    <property type="project" value="UniProtKB-UniRule"/>
</dbReference>
<evidence type="ECO:0000256" key="18">
    <source>
        <dbReference type="HAMAP-Rule" id="MF_03183"/>
    </source>
</evidence>
<dbReference type="InterPro" id="IPR003265">
    <property type="entry name" value="HhH-GPD_domain"/>
</dbReference>
<evidence type="ECO:0000256" key="10">
    <source>
        <dbReference type="ARBA" id="ARBA00023004"/>
    </source>
</evidence>
<feature type="domain" description="HhH-GPD" evidence="20">
    <location>
        <begin position="556"/>
        <end position="705"/>
    </location>
</feature>
<evidence type="ECO:0000256" key="16">
    <source>
        <dbReference type="ARBA" id="ARBA00023295"/>
    </source>
</evidence>
<feature type="region of interest" description="Disordered" evidence="19">
    <location>
        <begin position="382"/>
        <end position="508"/>
    </location>
</feature>
<evidence type="ECO:0000313" key="22">
    <source>
        <dbReference type="Proteomes" id="UP000241769"/>
    </source>
</evidence>
<dbReference type="GO" id="GO:0003924">
    <property type="term" value="F:GTPase activity"/>
    <property type="evidence" value="ECO:0007669"/>
    <property type="project" value="TreeGrafter"/>
</dbReference>
<keyword evidence="4" id="KW-0004">4Fe-4S</keyword>
<keyword evidence="9" id="KW-0809">Transit peptide</keyword>
<keyword evidence="12" id="KW-0342">GTP-binding</keyword>
<dbReference type="GO" id="GO:0046872">
    <property type="term" value="F:metal ion binding"/>
    <property type="evidence" value="ECO:0007669"/>
    <property type="project" value="UniProtKB-KW"/>
</dbReference>
<dbReference type="GO" id="GO:1990131">
    <property type="term" value="C:Gtr1-Gtr2 GTPase complex"/>
    <property type="evidence" value="ECO:0007669"/>
    <property type="project" value="TreeGrafter"/>
</dbReference>
<dbReference type="AlphaFoldDB" id="A0A2P6NR77"/>
<evidence type="ECO:0000256" key="17">
    <source>
        <dbReference type="ARBA" id="ARBA00049117"/>
    </source>
</evidence>
<accession>A0A2P6NR77</accession>
<evidence type="ECO:0000256" key="12">
    <source>
        <dbReference type="ARBA" id="ARBA00023134"/>
    </source>
</evidence>
<dbReference type="OrthoDB" id="26136at2759"/>
<evidence type="ECO:0000256" key="8">
    <source>
        <dbReference type="ARBA" id="ARBA00022801"/>
    </source>
</evidence>
<dbReference type="GO" id="GO:0010507">
    <property type="term" value="P:negative regulation of autophagy"/>
    <property type="evidence" value="ECO:0007669"/>
    <property type="project" value="TreeGrafter"/>
</dbReference>
<keyword evidence="8 18" id="KW-0378">Hydrolase</keyword>
<evidence type="ECO:0000256" key="14">
    <source>
        <dbReference type="ARBA" id="ARBA00023204"/>
    </source>
</evidence>
<dbReference type="InterPro" id="IPR011257">
    <property type="entry name" value="DNA_glycosylase"/>
</dbReference>
<comment type="caution">
    <text evidence="18">Lacks conserved residue(s) required for the propagation of feature annotation.</text>
</comment>
<dbReference type="GO" id="GO:0006285">
    <property type="term" value="P:base-excision repair, AP site formation"/>
    <property type="evidence" value="ECO:0007669"/>
    <property type="project" value="UniProtKB-UniRule"/>
</dbReference>
<comment type="similarity">
    <text evidence="3 18">Belongs to the Nth/MutY family.</text>
</comment>
<dbReference type="Pfam" id="PF04670">
    <property type="entry name" value="Gtr1_RagA"/>
    <property type="match status" value="1"/>
</dbReference>
<dbReference type="InterPro" id="IPR006762">
    <property type="entry name" value="Gtr1_RagA"/>
</dbReference>
<comment type="catalytic activity">
    <reaction evidence="17">
        <text>GTP + H2O = GDP + phosphate + H(+)</text>
        <dbReference type="Rhea" id="RHEA:19669"/>
        <dbReference type="ChEBI" id="CHEBI:15377"/>
        <dbReference type="ChEBI" id="CHEBI:15378"/>
        <dbReference type="ChEBI" id="CHEBI:37565"/>
        <dbReference type="ChEBI" id="CHEBI:43474"/>
        <dbReference type="ChEBI" id="CHEBI:58189"/>
    </reaction>
    <physiologicalReaction direction="left-to-right" evidence="17">
        <dbReference type="Rhea" id="RHEA:19670"/>
    </physiologicalReaction>
</comment>
<dbReference type="Proteomes" id="UP000241769">
    <property type="component" value="Unassembled WGS sequence"/>
</dbReference>
<evidence type="ECO:0000256" key="3">
    <source>
        <dbReference type="ARBA" id="ARBA00008343"/>
    </source>
</evidence>
<organism evidence="21 22">
    <name type="scientific">Planoprotostelium fungivorum</name>
    <dbReference type="NCBI Taxonomy" id="1890364"/>
    <lineage>
        <taxon>Eukaryota</taxon>
        <taxon>Amoebozoa</taxon>
        <taxon>Evosea</taxon>
        <taxon>Variosea</taxon>
        <taxon>Cavosteliida</taxon>
        <taxon>Cavosteliaceae</taxon>
        <taxon>Planoprotostelium</taxon>
    </lineage>
</organism>
<feature type="compositionally biased region" description="Basic and acidic residues" evidence="19">
    <location>
        <begin position="407"/>
        <end position="417"/>
    </location>
</feature>